<comment type="similarity">
    <text evidence="1">Belongs to the GeBP family.</text>
</comment>
<evidence type="ECO:0000256" key="2">
    <source>
        <dbReference type="SAM" id="MobiDB-lite"/>
    </source>
</evidence>
<accession>A0A7J7C4E5</accession>
<sequence>MAKKRLTPMEEPPAASSSDEEAASSEEEAEEAESSSGGEEETEAKKPSATPPQLKYPASTHTDASDSETESGSDSGSDSEPDHSNVKPIASKPMEDNADTTKKPQSKPSTVSKSTTALKRVSETDREPKESKRAKNKEKDVPNGASTEKSGDDTKKHLFQRLWSEDDEIVLLEGMIDFTEKNGKSPNADVDGFLEFIKKSLGFDATRSQLMEKMRRLKKKYENNAGKGKKKGEDMTFSKLHEQRAYELSKKIWGGEGTTGAAVKSEVKSNGKATKKGQTGSKSSADLTSEFPYSPWVKEETKVVDSVDQRNGALLHRGNEVVKIDNSMGVAAMEGFFLNKGLNLVKESKRVEFEEKWKSIKLAEMELFVRRAEVIAEQAKVVLEAYRSAEN</sequence>
<feature type="compositionally biased region" description="Basic and acidic residues" evidence="2">
    <location>
        <begin position="93"/>
        <end position="102"/>
    </location>
</feature>
<dbReference type="FunCoup" id="A0A7J7C4E5">
    <property type="interactions" value="1446"/>
</dbReference>
<protein>
    <recommendedName>
        <fullName evidence="3">Glabrous enhancer-binding protein-like DBD domain-containing protein</fullName>
    </recommendedName>
</protein>
<dbReference type="AlphaFoldDB" id="A0A7J7C4E5"/>
<dbReference type="PANTHER" id="PTHR31662">
    <property type="entry name" value="BNAANNG10740D PROTEIN-RELATED"/>
    <property type="match status" value="1"/>
</dbReference>
<feature type="region of interest" description="Disordered" evidence="2">
    <location>
        <begin position="1"/>
        <end position="155"/>
    </location>
</feature>
<name>A0A7J7C4E5_TRIWF</name>
<dbReference type="GO" id="GO:0005634">
    <property type="term" value="C:nucleus"/>
    <property type="evidence" value="ECO:0007669"/>
    <property type="project" value="TreeGrafter"/>
</dbReference>
<feature type="compositionally biased region" description="Basic and acidic residues" evidence="2">
    <location>
        <begin position="120"/>
        <end position="141"/>
    </location>
</feature>
<dbReference type="GO" id="GO:0006355">
    <property type="term" value="P:regulation of DNA-templated transcription"/>
    <property type="evidence" value="ECO:0007669"/>
    <property type="project" value="InterPro"/>
</dbReference>
<keyword evidence="5" id="KW-1185">Reference proteome</keyword>
<feature type="compositionally biased region" description="Polar residues" evidence="2">
    <location>
        <begin position="106"/>
        <end position="117"/>
    </location>
</feature>
<feature type="domain" description="Glabrous enhancer-binding protein-like DBD" evidence="3">
    <location>
        <begin position="159"/>
        <end position="254"/>
    </location>
</feature>
<feature type="compositionally biased region" description="Acidic residues" evidence="2">
    <location>
        <begin position="18"/>
        <end position="42"/>
    </location>
</feature>
<gene>
    <name evidence="4" type="ORF">HS088_TW21G01151</name>
</gene>
<organism evidence="4 5">
    <name type="scientific">Tripterygium wilfordii</name>
    <name type="common">Thunder God vine</name>
    <dbReference type="NCBI Taxonomy" id="458696"/>
    <lineage>
        <taxon>Eukaryota</taxon>
        <taxon>Viridiplantae</taxon>
        <taxon>Streptophyta</taxon>
        <taxon>Embryophyta</taxon>
        <taxon>Tracheophyta</taxon>
        <taxon>Spermatophyta</taxon>
        <taxon>Magnoliopsida</taxon>
        <taxon>eudicotyledons</taxon>
        <taxon>Gunneridae</taxon>
        <taxon>Pentapetalae</taxon>
        <taxon>rosids</taxon>
        <taxon>fabids</taxon>
        <taxon>Celastrales</taxon>
        <taxon>Celastraceae</taxon>
        <taxon>Tripterygium</taxon>
    </lineage>
</organism>
<dbReference type="PANTHER" id="PTHR31662:SF33">
    <property type="entry name" value="DNA-BINDING STOREKEEPER PROTEIN TRANSCRIPTIONAL REGULATOR-LIKE PROTEIN"/>
    <property type="match status" value="1"/>
</dbReference>
<evidence type="ECO:0000259" key="3">
    <source>
        <dbReference type="Pfam" id="PF04504"/>
    </source>
</evidence>
<dbReference type="InParanoid" id="A0A7J7C4E5"/>
<comment type="caution">
    <text evidence="4">The sequence shown here is derived from an EMBL/GenBank/DDBJ whole genome shotgun (WGS) entry which is preliminary data.</text>
</comment>
<evidence type="ECO:0000313" key="5">
    <source>
        <dbReference type="Proteomes" id="UP000593562"/>
    </source>
</evidence>
<dbReference type="Pfam" id="PF04504">
    <property type="entry name" value="GeBP-like_DBD"/>
    <property type="match status" value="1"/>
</dbReference>
<dbReference type="Proteomes" id="UP000593562">
    <property type="component" value="Unassembled WGS sequence"/>
</dbReference>
<dbReference type="EMBL" id="JAAARO010000021">
    <property type="protein sequence ID" value="KAF5728994.1"/>
    <property type="molecule type" value="Genomic_DNA"/>
</dbReference>
<feature type="region of interest" description="Disordered" evidence="2">
    <location>
        <begin position="261"/>
        <end position="287"/>
    </location>
</feature>
<evidence type="ECO:0000313" key="4">
    <source>
        <dbReference type="EMBL" id="KAF5728994.1"/>
    </source>
</evidence>
<reference evidence="4 5" key="1">
    <citation type="journal article" date="2020" name="Nat. Commun.">
        <title>Genome of Tripterygium wilfordii and identification of cytochrome P450 involved in triptolide biosynthesis.</title>
        <authorList>
            <person name="Tu L."/>
            <person name="Su P."/>
            <person name="Zhang Z."/>
            <person name="Gao L."/>
            <person name="Wang J."/>
            <person name="Hu T."/>
            <person name="Zhou J."/>
            <person name="Zhang Y."/>
            <person name="Zhao Y."/>
            <person name="Liu Y."/>
            <person name="Song Y."/>
            <person name="Tong Y."/>
            <person name="Lu Y."/>
            <person name="Yang J."/>
            <person name="Xu C."/>
            <person name="Jia M."/>
            <person name="Peters R.J."/>
            <person name="Huang L."/>
            <person name="Gao W."/>
        </authorList>
    </citation>
    <scope>NUCLEOTIDE SEQUENCE [LARGE SCALE GENOMIC DNA]</scope>
    <source>
        <strain evidence="5">cv. XIE 37</strain>
        <tissue evidence="4">Leaf</tissue>
    </source>
</reference>
<dbReference type="InterPro" id="IPR007592">
    <property type="entry name" value="GEBP"/>
</dbReference>
<feature type="compositionally biased region" description="Polar residues" evidence="2">
    <location>
        <begin position="276"/>
        <end position="287"/>
    </location>
</feature>
<evidence type="ECO:0000256" key="1">
    <source>
        <dbReference type="ARBA" id="ARBA00010820"/>
    </source>
</evidence>
<dbReference type="OrthoDB" id="661680at2759"/>
<dbReference type="InterPro" id="IPR053932">
    <property type="entry name" value="GeBP-like_DBD"/>
</dbReference>
<proteinExistence type="inferred from homology"/>